<keyword evidence="2" id="KW-1185">Reference proteome</keyword>
<dbReference type="Proteomes" id="UP000280346">
    <property type="component" value="Unassembled WGS sequence"/>
</dbReference>
<protein>
    <submittedName>
        <fullName evidence="1">Head decoration protein</fullName>
    </submittedName>
</protein>
<comment type="caution">
    <text evidence="1">The sequence shown here is derived from an EMBL/GenBank/DDBJ whole genome shotgun (WGS) entry which is preliminary data.</text>
</comment>
<dbReference type="InterPro" id="IPR004195">
    <property type="entry name" value="Head_decoration_D"/>
</dbReference>
<proteinExistence type="predicted"/>
<evidence type="ECO:0000313" key="1">
    <source>
        <dbReference type="EMBL" id="RUQ67454.1"/>
    </source>
</evidence>
<name>A0A433J4U9_9PROT</name>
<accession>A0A433J4U9</accession>
<gene>
    <name evidence="1" type="ORF">EJ913_19725</name>
</gene>
<dbReference type="EMBL" id="RZIJ01000017">
    <property type="protein sequence ID" value="RUQ67454.1"/>
    <property type="molecule type" value="Genomic_DNA"/>
</dbReference>
<dbReference type="AlphaFoldDB" id="A0A433J4U9"/>
<sequence>MATFTEGMHAGEFLVSEANGRLSRATITVASGAGKLQAGTVLATLTAGGKHVPYDNAGTDGSETAAAILYAGVDATAADVKATGIVRLAEVAAEALVWADGLDAAGKTAGLADLAAAFVIAR</sequence>
<dbReference type="RefSeq" id="WP_127001031.1">
    <property type="nucleotide sequence ID" value="NZ_JBNPXW010000015.1"/>
</dbReference>
<dbReference type="Gene3D" id="2.40.300.10">
    <property type="entry name" value="Head decoration protein D"/>
    <property type="match status" value="1"/>
</dbReference>
<evidence type="ECO:0000313" key="2">
    <source>
        <dbReference type="Proteomes" id="UP000280346"/>
    </source>
</evidence>
<dbReference type="OrthoDB" id="7996345at2"/>
<organism evidence="1 2">
    <name type="scientific">Azospirillum doebereinerae</name>
    <dbReference type="NCBI Taxonomy" id="92933"/>
    <lineage>
        <taxon>Bacteria</taxon>
        <taxon>Pseudomonadati</taxon>
        <taxon>Pseudomonadota</taxon>
        <taxon>Alphaproteobacteria</taxon>
        <taxon>Rhodospirillales</taxon>
        <taxon>Azospirillaceae</taxon>
        <taxon>Azospirillum</taxon>
    </lineage>
</organism>
<dbReference type="Pfam" id="PF02924">
    <property type="entry name" value="HDPD"/>
    <property type="match status" value="1"/>
</dbReference>
<reference evidence="1 2" key="1">
    <citation type="submission" date="2018-12" db="EMBL/GenBank/DDBJ databases">
        <authorList>
            <person name="Yang Y."/>
        </authorList>
    </citation>
    <scope>NUCLEOTIDE SEQUENCE [LARGE SCALE GENOMIC DNA]</scope>
    <source>
        <strain evidence="1 2">GSF71</strain>
    </source>
</reference>